<organism evidence="2 3">
    <name type="scientific">Camelimonas abortus</name>
    <dbReference type="NCBI Taxonomy" id="1017184"/>
    <lineage>
        <taxon>Bacteria</taxon>
        <taxon>Pseudomonadati</taxon>
        <taxon>Pseudomonadota</taxon>
        <taxon>Alphaproteobacteria</taxon>
        <taxon>Hyphomicrobiales</taxon>
        <taxon>Chelatococcaceae</taxon>
        <taxon>Camelimonas</taxon>
    </lineage>
</organism>
<keyword evidence="3" id="KW-1185">Reference proteome</keyword>
<gene>
    <name evidence="2" type="ORF">ACFOEX_04450</name>
</gene>
<reference evidence="3" key="1">
    <citation type="journal article" date="2019" name="Int. J. Syst. Evol. Microbiol.">
        <title>The Global Catalogue of Microorganisms (GCM) 10K type strain sequencing project: providing services to taxonomists for standard genome sequencing and annotation.</title>
        <authorList>
            <consortium name="The Broad Institute Genomics Platform"/>
            <consortium name="The Broad Institute Genome Sequencing Center for Infectious Disease"/>
            <person name="Wu L."/>
            <person name="Ma J."/>
        </authorList>
    </citation>
    <scope>NUCLEOTIDE SEQUENCE [LARGE SCALE GENOMIC DNA]</scope>
    <source>
        <strain evidence="3">CCM 7941</strain>
    </source>
</reference>
<name>A0ABV7LDL1_9HYPH</name>
<evidence type="ECO:0000313" key="2">
    <source>
        <dbReference type="EMBL" id="MFC3265617.1"/>
    </source>
</evidence>
<sequence>MRIISAALAMAAAAVLTPAPAMAAGDIASVMTHHRICAGRAAATCRASTRRLPCEIEFYARCMLAYGHR</sequence>
<keyword evidence="1" id="KW-0732">Signal</keyword>
<dbReference type="Proteomes" id="UP001595536">
    <property type="component" value="Unassembled WGS sequence"/>
</dbReference>
<dbReference type="EMBL" id="JBHRUV010000018">
    <property type="protein sequence ID" value="MFC3265617.1"/>
    <property type="molecule type" value="Genomic_DNA"/>
</dbReference>
<evidence type="ECO:0000313" key="3">
    <source>
        <dbReference type="Proteomes" id="UP001595536"/>
    </source>
</evidence>
<proteinExistence type="predicted"/>
<feature type="signal peptide" evidence="1">
    <location>
        <begin position="1"/>
        <end position="23"/>
    </location>
</feature>
<dbReference type="RefSeq" id="WP_376829618.1">
    <property type="nucleotide sequence ID" value="NZ_JBHLWR010000006.1"/>
</dbReference>
<evidence type="ECO:0008006" key="4">
    <source>
        <dbReference type="Google" id="ProtNLM"/>
    </source>
</evidence>
<protein>
    <recommendedName>
        <fullName evidence="4">Cysteine rich repeat-containing protein</fullName>
    </recommendedName>
</protein>
<accession>A0ABV7LDL1</accession>
<feature type="chain" id="PRO_5045926817" description="Cysteine rich repeat-containing protein" evidence="1">
    <location>
        <begin position="24"/>
        <end position="69"/>
    </location>
</feature>
<evidence type="ECO:0000256" key="1">
    <source>
        <dbReference type="SAM" id="SignalP"/>
    </source>
</evidence>
<comment type="caution">
    <text evidence="2">The sequence shown here is derived from an EMBL/GenBank/DDBJ whole genome shotgun (WGS) entry which is preliminary data.</text>
</comment>